<evidence type="ECO:0000256" key="5">
    <source>
        <dbReference type="ARBA" id="ARBA00022692"/>
    </source>
</evidence>
<proteinExistence type="inferred from homology"/>
<keyword evidence="4" id="KW-1003">Cell membrane</keyword>
<comment type="similarity">
    <text evidence="2">Belongs to the CorA metal ion transporter (MIT) (TC 1.A.35) family.</text>
</comment>
<accession>A0ABV7N7P2</accession>
<feature type="transmembrane region" description="Helical" evidence="8">
    <location>
        <begin position="274"/>
        <end position="294"/>
    </location>
</feature>
<dbReference type="PANTHER" id="PTHR46494">
    <property type="entry name" value="CORA FAMILY METAL ION TRANSPORTER (EUROFUNG)"/>
    <property type="match status" value="1"/>
</dbReference>
<keyword evidence="5 8" id="KW-0812">Transmembrane</keyword>
<dbReference type="InterPro" id="IPR002523">
    <property type="entry name" value="MgTranspt_CorA/ZnTranspt_ZntB"/>
</dbReference>
<dbReference type="CDD" id="cd12821">
    <property type="entry name" value="EcCorA_ZntB-like"/>
    <property type="match status" value="1"/>
</dbReference>
<dbReference type="InterPro" id="IPR045863">
    <property type="entry name" value="CorA_TM1_TM2"/>
</dbReference>
<sequence>MRRHNLNDGSWQWIEMDFGDRTAMEKQLVDYSVDKVWLEQANQMDVNNLQMDTTYKGKEVLWGSLIYDHNLSDSDSEKIFHFCLTRNFLLTDYLKFEVFHSINTSNTMTKMNHTHTPIEGFMVIINIILNNYLQKIDVFEKRINDLLWRLEKKNNEAVLEQIMNCRHQLIVLKGLILPLKEIELGVPEAFGEETKNGTIFYKMQQRIDRAYTLVSEYSIEIGNMAELESVKADVRGNEIMKTLTIVTVLFTPLMAWSALWGMNFTHMPELDYKYGYLFAGLLITVNTIAIYLFLLNKGWMGDLLNSAKKSKKKKSNSTY</sequence>
<keyword evidence="10" id="KW-1185">Reference proteome</keyword>
<evidence type="ECO:0000313" key="10">
    <source>
        <dbReference type="Proteomes" id="UP001595637"/>
    </source>
</evidence>
<evidence type="ECO:0000256" key="3">
    <source>
        <dbReference type="ARBA" id="ARBA00022448"/>
    </source>
</evidence>
<feature type="transmembrane region" description="Helical" evidence="8">
    <location>
        <begin position="243"/>
        <end position="262"/>
    </location>
</feature>
<dbReference type="RefSeq" id="WP_380654271.1">
    <property type="nucleotide sequence ID" value="NZ_JBHRVQ010000001.1"/>
</dbReference>
<keyword evidence="6 8" id="KW-1133">Transmembrane helix</keyword>
<evidence type="ECO:0000256" key="8">
    <source>
        <dbReference type="SAM" id="Phobius"/>
    </source>
</evidence>
<evidence type="ECO:0000256" key="7">
    <source>
        <dbReference type="ARBA" id="ARBA00023136"/>
    </source>
</evidence>
<evidence type="ECO:0000256" key="2">
    <source>
        <dbReference type="ARBA" id="ARBA00009765"/>
    </source>
</evidence>
<dbReference type="InterPro" id="IPR045861">
    <property type="entry name" value="CorA_cytoplasmic_dom"/>
</dbReference>
<evidence type="ECO:0000313" key="9">
    <source>
        <dbReference type="EMBL" id="MFC3388580.1"/>
    </source>
</evidence>
<dbReference type="Gene3D" id="1.20.58.340">
    <property type="entry name" value="Magnesium transport protein CorA, transmembrane region"/>
    <property type="match status" value="2"/>
</dbReference>
<name>A0ABV7N7P2_9STAP</name>
<protein>
    <submittedName>
        <fullName evidence="9">Magnesium transporter CorA family protein</fullName>
    </submittedName>
</protein>
<dbReference type="Proteomes" id="UP001595637">
    <property type="component" value="Unassembled WGS sequence"/>
</dbReference>
<dbReference type="PANTHER" id="PTHR46494:SF2">
    <property type="entry name" value="MAGNESIUM TRANSPORT PROTEIN CORA"/>
    <property type="match status" value="1"/>
</dbReference>
<keyword evidence="7 8" id="KW-0472">Membrane</keyword>
<keyword evidence="3" id="KW-0813">Transport</keyword>
<organism evidence="9 10">
    <name type="scientific">Salinicoccus sesuvii</name>
    <dbReference type="NCBI Taxonomy" id="868281"/>
    <lineage>
        <taxon>Bacteria</taxon>
        <taxon>Bacillati</taxon>
        <taxon>Bacillota</taxon>
        <taxon>Bacilli</taxon>
        <taxon>Bacillales</taxon>
        <taxon>Staphylococcaceae</taxon>
        <taxon>Salinicoccus</taxon>
    </lineage>
</organism>
<dbReference type="Pfam" id="PF01544">
    <property type="entry name" value="CorA"/>
    <property type="match status" value="1"/>
</dbReference>
<dbReference type="SUPFAM" id="SSF144083">
    <property type="entry name" value="Magnesium transport protein CorA, transmembrane region"/>
    <property type="match status" value="1"/>
</dbReference>
<evidence type="ECO:0000256" key="4">
    <source>
        <dbReference type="ARBA" id="ARBA00022475"/>
    </source>
</evidence>
<gene>
    <name evidence="9" type="ORF">ACFOEO_08360</name>
</gene>
<dbReference type="EMBL" id="JBHRVQ010000001">
    <property type="protein sequence ID" value="MFC3388580.1"/>
    <property type="molecule type" value="Genomic_DNA"/>
</dbReference>
<evidence type="ECO:0000256" key="6">
    <source>
        <dbReference type="ARBA" id="ARBA00022989"/>
    </source>
</evidence>
<reference evidence="10" key="1">
    <citation type="journal article" date="2019" name="Int. J. Syst. Evol. Microbiol.">
        <title>The Global Catalogue of Microorganisms (GCM) 10K type strain sequencing project: providing services to taxonomists for standard genome sequencing and annotation.</title>
        <authorList>
            <consortium name="The Broad Institute Genomics Platform"/>
            <consortium name="The Broad Institute Genome Sequencing Center for Infectious Disease"/>
            <person name="Wu L."/>
            <person name="Ma J."/>
        </authorList>
    </citation>
    <scope>NUCLEOTIDE SEQUENCE [LARGE SCALE GENOMIC DNA]</scope>
    <source>
        <strain evidence="10">CCM 7756</strain>
    </source>
</reference>
<comment type="caution">
    <text evidence="9">The sequence shown here is derived from an EMBL/GenBank/DDBJ whole genome shotgun (WGS) entry which is preliminary data.</text>
</comment>
<comment type="subcellular location">
    <subcellularLocation>
        <location evidence="1">Cell membrane</location>
        <topology evidence="1">Multi-pass membrane protein</topology>
    </subcellularLocation>
</comment>
<dbReference type="SUPFAM" id="SSF143865">
    <property type="entry name" value="CorA soluble domain-like"/>
    <property type="match status" value="1"/>
</dbReference>
<evidence type="ECO:0000256" key="1">
    <source>
        <dbReference type="ARBA" id="ARBA00004651"/>
    </source>
</evidence>